<comment type="caution">
    <text evidence="1">The sequence shown here is derived from an EMBL/GenBank/DDBJ whole genome shotgun (WGS) entry which is preliminary data.</text>
</comment>
<reference evidence="1 2" key="1">
    <citation type="journal article" date="2019" name="Nat. Plants">
        <title>Genome sequencing of Musa balbisiana reveals subgenome evolution and function divergence in polyploid bananas.</title>
        <authorList>
            <person name="Yao X."/>
        </authorList>
    </citation>
    <scope>NUCLEOTIDE SEQUENCE [LARGE SCALE GENOMIC DNA]</scope>
    <source>
        <strain evidence="2">cv. DH-PKW</strain>
        <tissue evidence="1">Leaves</tissue>
    </source>
</reference>
<sequence>MSCPTCNVEIREEQVRSRCAIYSQHAAVGFACRDRRGAEEVEEERTSTRAGEAHTLRGELGRALHMVGRGAAKRKQSAICVALTVTELGPSIHIK</sequence>
<dbReference type="EMBL" id="PYDT01000009">
    <property type="protein sequence ID" value="THU50147.1"/>
    <property type="molecule type" value="Genomic_DNA"/>
</dbReference>
<keyword evidence="2" id="KW-1185">Reference proteome</keyword>
<evidence type="ECO:0000313" key="2">
    <source>
        <dbReference type="Proteomes" id="UP000317650"/>
    </source>
</evidence>
<proteinExistence type="predicted"/>
<dbReference type="Proteomes" id="UP000317650">
    <property type="component" value="Chromosome 6"/>
</dbReference>
<evidence type="ECO:0000313" key="1">
    <source>
        <dbReference type="EMBL" id="THU50147.1"/>
    </source>
</evidence>
<gene>
    <name evidence="1" type="ORF">C4D60_Mb06t17020</name>
</gene>
<organism evidence="1 2">
    <name type="scientific">Musa balbisiana</name>
    <name type="common">Banana</name>
    <dbReference type="NCBI Taxonomy" id="52838"/>
    <lineage>
        <taxon>Eukaryota</taxon>
        <taxon>Viridiplantae</taxon>
        <taxon>Streptophyta</taxon>
        <taxon>Embryophyta</taxon>
        <taxon>Tracheophyta</taxon>
        <taxon>Spermatophyta</taxon>
        <taxon>Magnoliopsida</taxon>
        <taxon>Liliopsida</taxon>
        <taxon>Zingiberales</taxon>
        <taxon>Musaceae</taxon>
        <taxon>Musa</taxon>
    </lineage>
</organism>
<accession>A0A4S8INK8</accession>
<name>A0A4S8INK8_MUSBA</name>
<protein>
    <submittedName>
        <fullName evidence="1">Uncharacterized protein</fullName>
    </submittedName>
</protein>
<dbReference type="AlphaFoldDB" id="A0A4S8INK8"/>